<reference evidence="1 2" key="1">
    <citation type="submission" date="2017-06" db="EMBL/GenBank/DDBJ databases">
        <authorList>
            <person name="Kim H.J."/>
            <person name="Triplett B.A."/>
        </authorList>
    </citation>
    <scope>NUCLEOTIDE SEQUENCE [LARGE SCALE GENOMIC DNA]</scope>
    <source>
        <strain evidence="1 2">CGMCC 4.2132</strain>
    </source>
</reference>
<sequence>MTQQAGIARTDADYRRIGIRPDVVAEWEDGARTDGRRGTYEWWYLDDGATLVVRPSRRSPRRRSGS</sequence>
<dbReference type="RefSeq" id="WP_089213573.1">
    <property type="nucleotide sequence ID" value="NZ_FZOD01000101.1"/>
</dbReference>
<evidence type="ECO:0000313" key="2">
    <source>
        <dbReference type="Proteomes" id="UP000198282"/>
    </source>
</evidence>
<organism evidence="1 2">
    <name type="scientific">Streptosporangium subroseum</name>
    <dbReference type="NCBI Taxonomy" id="106412"/>
    <lineage>
        <taxon>Bacteria</taxon>
        <taxon>Bacillati</taxon>
        <taxon>Actinomycetota</taxon>
        <taxon>Actinomycetes</taxon>
        <taxon>Streptosporangiales</taxon>
        <taxon>Streptosporangiaceae</taxon>
        <taxon>Streptosporangium</taxon>
    </lineage>
</organism>
<evidence type="ECO:0000313" key="1">
    <source>
        <dbReference type="EMBL" id="SNT63462.1"/>
    </source>
</evidence>
<gene>
    <name evidence="1" type="ORF">SAMN05216276_110115</name>
</gene>
<dbReference type="AlphaFoldDB" id="A0A239P946"/>
<name>A0A239P946_9ACTN</name>
<proteinExistence type="predicted"/>
<protein>
    <submittedName>
        <fullName evidence="1">Uncharacterized protein</fullName>
    </submittedName>
</protein>
<dbReference type="Proteomes" id="UP000198282">
    <property type="component" value="Unassembled WGS sequence"/>
</dbReference>
<keyword evidence="2" id="KW-1185">Reference proteome</keyword>
<dbReference type="EMBL" id="FZOD01000101">
    <property type="protein sequence ID" value="SNT63462.1"/>
    <property type="molecule type" value="Genomic_DNA"/>
</dbReference>
<accession>A0A239P946</accession>